<evidence type="ECO:0000256" key="3">
    <source>
        <dbReference type="ARBA" id="ARBA00016337"/>
    </source>
</evidence>
<evidence type="ECO:0000256" key="10">
    <source>
        <dbReference type="RuleBase" id="RU363002"/>
    </source>
</evidence>
<name>A0A388TKP7_9BACT</name>
<evidence type="ECO:0000313" key="12">
    <source>
        <dbReference type="Proteomes" id="UP000282196"/>
    </source>
</evidence>
<protein>
    <recommendedName>
        <fullName evidence="3 10">FAD:protein FMN transferase</fullName>
        <ecNumber evidence="2 10">2.7.1.180</ecNumber>
    </recommendedName>
</protein>
<evidence type="ECO:0000256" key="7">
    <source>
        <dbReference type="ARBA" id="ARBA00022827"/>
    </source>
</evidence>
<dbReference type="AlphaFoldDB" id="A0A388TKP7"/>
<accession>A0A388TKP7</accession>
<comment type="subcellular location">
    <subcellularLocation>
        <location evidence="10">Cell inner membrane</location>
        <topology evidence="10">Lipid-anchor</topology>
        <orientation evidence="10">Periplasmic side</orientation>
    </subcellularLocation>
</comment>
<comment type="function">
    <text evidence="10">Flavin transferase that catalyzes the transfer of the FMN moiety of FAD and its covalent binding to the hydroxyl group of a threonine residue in a target flavoprotein.</text>
</comment>
<comment type="caution">
    <text evidence="11">The sequence shown here is derived from an EMBL/GenBank/DDBJ whole genome shotgun (WGS) entry which is preliminary data.</text>
</comment>
<keyword evidence="10" id="KW-1003">Cell membrane</keyword>
<dbReference type="PROSITE" id="PS51257">
    <property type="entry name" value="PROKAR_LIPOPROTEIN"/>
    <property type="match status" value="1"/>
</dbReference>
<evidence type="ECO:0000256" key="6">
    <source>
        <dbReference type="ARBA" id="ARBA00022723"/>
    </source>
</evidence>
<keyword evidence="7 10" id="KW-0274">FAD</keyword>
<keyword evidence="8 10" id="KW-0460">Magnesium</keyword>
<dbReference type="SUPFAM" id="SSF143631">
    <property type="entry name" value="ApbE-like"/>
    <property type="match status" value="1"/>
</dbReference>
<dbReference type="PANTHER" id="PTHR30040:SF2">
    <property type="entry name" value="FAD:PROTEIN FMN TRANSFERASE"/>
    <property type="match status" value="1"/>
</dbReference>
<gene>
    <name evidence="11" type="primary">apbE</name>
    <name evidence="11" type="ORF">RDn1_003</name>
</gene>
<keyword evidence="5 10" id="KW-0808">Transferase</keyword>
<dbReference type="Pfam" id="PF02424">
    <property type="entry name" value="ApbE"/>
    <property type="match status" value="1"/>
</dbReference>
<evidence type="ECO:0000256" key="4">
    <source>
        <dbReference type="ARBA" id="ARBA00022630"/>
    </source>
</evidence>
<organism evidence="11 12">
    <name type="scientific">Candidatus Termititenax dinenymphae</name>
    <dbReference type="NCBI Taxonomy" id="2218523"/>
    <lineage>
        <taxon>Bacteria</taxon>
        <taxon>Bacillati</taxon>
        <taxon>Candidatus Margulisiibacteriota</taxon>
        <taxon>Candidatus Termititenacia</taxon>
        <taxon>Candidatus Termititenacales</taxon>
        <taxon>Candidatus Termititenacaceae</taxon>
        <taxon>Candidatus Termititenax</taxon>
    </lineage>
</organism>
<dbReference type="EMBL" id="BGZP01000001">
    <property type="protein sequence ID" value="GBR77344.1"/>
    <property type="molecule type" value="Genomic_DNA"/>
</dbReference>
<dbReference type="EC" id="2.7.1.180" evidence="2 10"/>
<dbReference type="PANTHER" id="PTHR30040">
    <property type="entry name" value="THIAMINE BIOSYNTHESIS LIPOPROTEIN APBE"/>
    <property type="match status" value="1"/>
</dbReference>
<evidence type="ECO:0000256" key="5">
    <source>
        <dbReference type="ARBA" id="ARBA00022679"/>
    </source>
</evidence>
<dbReference type="InterPro" id="IPR024932">
    <property type="entry name" value="ApbE"/>
</dbReference>
<evidence type="ECO:0000256" key="8">
    <source>
        <dbReference type="ARBA" id="ARBA00022842"/>
    </source>
</evidence>
<evidence type="ECO:0000256" key="9">
    <source>
        <dbReference type="ARBA" id="ARBA00048540"/>
    </source>
</evidence>
<dbReference type="GO" id="GO:0046872">
    <property type="term" value="F:metal ion binding"/>
    <property type="evidence" value="ECO:0007669"/>
    <property type="project" value="UniProtKB-UniRule"/>
</dbReference>
<sequence length="320" mass="36060">MYKRVMAVLFIGSVLLTGCGNQKELKRQGYHLDTIFEVQLKTDNKKDIFARAQRSLNEGFDRLVELDSNINKLSPLSEISAINANASVRTMDISKITYDLLDKSLNASVFTDGYFDIVWRPLTKLFEMSSPSAERIARARSVSGYNNIALDRSLHRVRYLNTTEVDFEQIKRGFAVDLIRSRLSNVDSGQIKAGNVAYYFGSKKLSLKLTEKENLNLKLNNAAVAVLDATDSYYVNSSAWRKYLPVVSPVDPIRQIIVVAPTAVTAEVLSNAFYFMGVEKSLQKIDSIKKEASRQSMYEVYFVLDDDENGSRVVSSVEKK</sequence>
<evidence type="ECO:0000313" key="11">
    <source>
        <dbReference type="EMBL" id="GBR77344.1"/>
    </source>
</evidence>
<dbReference type="Proteomes" id="UP000282196">
    <property type="component" value="Unassembled WGS sequence"/>
</dbReference>
<keyword evidence="12" id="KW-1185">Reference proteome</keyword>
<keyword evidence="6 10" id="KW-0479">Metal-binding</keyword>
<keyword evidence="10" id="KW-0997">Cell inner membrane</keyword>
<comment type="similarity">
    <text evidence="10">Belongs to the ApbE family.</text>
</comment>
<dbReference type="GO" id="GO:0016740">
    <property type="term" value="F:transferase activity"/>
    <property type="evidence" value="ECO:0007669"/>
    <property type="project" value="UniProtKB-UniRule"/>
</dbReference>
<keyword evidence="10" id="KW-0472">Membrane</keyword>
<comment type="cofactor">
    <cofactor evidence="1 10">
        <name>Mg(2+)</name>
        <dbReference type="ChEBI" id="CHEBI:18420"/>
    </cofactor>
</comment>
<proteinExistence type="inferred from homology"/>
<keyword evidence="10 11" id="KW-0449">Lipoprotein</keyword>
<reference evidence="11 12" key="1">
    <citation type="journal article" date="2019" name="ISME J.">
        <title>Genome analyses of uncultured TG2/ZB3 bacteria in 'Margulisbacteria' specifically attached to ectosymbiotic spirochetes of protists in the termite gut.</title>
        <authorList>
            <person name="Utami Y.D."/>
            <person name="Kuwahara H."/>
            <person name="Igai K."/>
            <person name="Murakami T."/>
            <person name="Sugaya K."/>
            <person name="Morikawa T."/>
            <person name="Nagura Y."/>
            <person name="Yuki M."/>
            <person name="Deevong P."/>
            <person name="Inoue T."/>
            <person name="Kihara K."/>
            <person name="Lo N."/>
            <person name="Yamada A."/>
            <person name="Ohkuma M."/>
            <person name="Hongoh Y."/>
        </authorList>
    </citation>
    <scope>NUCLEOTIDE SEQUENCE [LARGE SCALE GENOMIC DNA]</scope>
    <source>
        <strain evidence="11">RsDinE6-01</strain>
    </source>
</reference>
<comment type="catalytic activity">
    <reaction evidence="9 10">
        <text>L-threonyl-[protein] + FAD = FMN-L-threonyl-[protein] + AMP + H(+)</text>
        <dbReference type="Rhea" id="RHEA:36847"/>
        <dbReference type="Rhea" id="RHEA-COMP:11060"/>
        <dbReference type="Rhea" id="RHEA-COMP:11061"/>
        <dbReference type="ChEBI" id="CHEBI:15378"/>
        <dbReference type="ChEBI" id="CHEBI:30013"/>
        <dbReference type="ChEBI" id="CHEBI:57692"/>
        <dbReference type="ChEBI" id="CHEBI:74257"/>
        <dbReference type="ChEBI" id="CHEBI:456215"/>
        <dbReference type="EC" id="2.7.1.180"/>
    </reaction>
</comment>
<dbReference type="GO" id="GO:0005886">
    <property type="term" value="C:plasma membrane"/>
    <property type="evidence" value="ECO:0007669"/>
    <property type="project" value="UniProtKB-SubCell"/>
</dbReference>
<evidence type="ECO:0000256" key="2">
    <source>
        <dbReference type="ARBA" id="ARBA00011955"/>
    </source>
</evidence>
<dbReference type="Gene3D" id="3.10.520.10">
    <property type="entry name" value="ApbE-like domains"/>
    <property type="match status" value="1"/>
</dbReference>
<dbReference type="InterPro" id="IPR003374">
    <property type="entry name" value="ApbE-like_sf"/>
</dbReference>
<keyword evidence="4 10" id="KW-0285">Flavoprotein</keyword>
<evidence type="ECO:0000256" key="1">
    <source>
        <dbReference type="ARBA" id="ARBA00001946"/>
    </source>
</evidence>